<dbReference type="Gene3D" id="2.60.40.3210">
    <property type="entry name" value="Zona pellucida, ZP-N domain"/>
    <property type="match status" value="1"/>
</dbReference>
<dbReference type="PROSITE" id="PS00022">
    <property type="entry name" value="EGF_1"/>
    <property type="match status" value="1"/>
</dbReference>
<feature type="domain" description="EGF-like" evidence="5">
    <location>
        <begin position="51"/>
        <end position="87"/>
    </location>
</feature>
<evidence type="ECO:0000256" key="3">
    <source>
        <dbReference type="PROSITE-ProRule" id="PRU00076"/>
    </source>
</evidence>
<keyword evidence="4" id="KW-0472">Membrane</keyword>
<dbReference type="Proteomes" id="UP000504612">
    <property type="component" value="Unplaced"/>
</dbReference>
<feature type="transmembrane region" description="Helical" evidence="4">
    <location>
        <begin position="393"/>
        <end position="414"/>
    </location>
</feature>
<dbReference type="InterPro" id="IPR000742">
    <property type="entry name" value="EGF"/>
</dbReference>
<organism evidence="7 8">
    <name type="scientific">Notechis scutatus</name>
    <name type="common">mainland tiger snake</name>
    <dbReference type="NCBI Taxonomy" id="8663"/>
    <lineage>
        <taxon>Eukaryota</taxon>
        <taxon>Metazoa</taxon>
        <taxon>Chordata</taxon>
        <taxon>Craniata</taxon>
        <taxon>Vertebrata</taxon>
        <taxon>Euteleostomi</taxon>
        <taxon>Lepidosauria</taxon>
        <taxon>Squamata</taxon>
        <taxon>Bifurcata</taxon>
        <taxon>Unidentata</taxon>
        <taxon>Episquamata</taxon>
        <taxon>Toxicofera</taxon>
        <taxon>Serpentes</taxon>
        <taxon>Colubroidea</taxon>
        <taxon>Elapidae</taxon>
        <taxon>Hydrophiinae</taxon>
        <taxon>Notechis</taxon>
    </lineage>
</organism>
<dbReference type="KEGG" id="nss:113420317"/>
<protein>
    <submittedName>
        <fullName evidence="8">Uromodulin-like</fullName>
    </submittedName>
</protein>
<dbReference type="InterPro" id="IPR055356">
    <property type="entry name" value="ZP-N"/>
</dbReference>
<evidence type="ECO:0000259" key="6">
    <source>
        <dbReference type="PROSITE" id="PS51034"/>
    </source>
</evidence>
<proteinExistence type="predicted"/>
<dbReference type="RefSeq" id="XP_026535953.1">
    <property type="nucleotide sequence ID" value="XM_026680168.1"/>
</dbReference>
<feature type="domain" description="ZP" evidence="6">
    <location>
        <begin position="94"/>
        <end position="349"/>
    </location>
</feature>
<dbReference type="InterPro" id="IPR042235">
    <property type="entry name" value="ZP-C_dom"/>
</dbReference>
<name>A0A6J1V5L7_9SAUR</name>
<dbReference type="CDD" id="cd00054">
    <property type="entry name" value="EGF_CA"/>
    <property type="match status" value="1"/>
</dbReference>
<dbReference type="PANTHER" id="PTHR14002">
    <property type="entry name" value="ENDOGLIN/TGF-BETA RECEPTOR TYPE III"/>
    <property type="match status" value="1"/>
</dbReference>
<dbReference type="AlphaFoldDB" id="A0A6J1V5L7"/>
<keyword evidence="4" id="KW-1133">Transmembrane helix</keyword>
<sequence length="419" mass="47655">MCPHWKPYWHQTLPRYHILEPGKKGGENFLEYHLMELHKPSGEDAVRLRRTLGPCLPNPCFHQGVCRVVDNNPNCTCKTGFTGRFCKDMEVKLQCEEEYMKMLVRKEVFETLKVPLRSVHLRNSSCAVSEQDEEGESFFGAKLTGENHTACGSVIKVNSSHVSYANVIESDREDNGVITRSNAILIHFSCIYTYKRVVSLQYSLKAMDTFVQFSVKEGDFTVTMGLYESNSFKKPYSQQPLSLLMSDTLYVLLQIEGQDQVKYFFLSVEDCWGTPTSDPDDSTKHHLIMKGCPHDKTLELLNIIGTSTVAKFSFQMFQFKNLSEVFLHCQVRLCIPANQEPCVKQCPIKQRNKRHLEDDYMKVVSYGPIVFAAPSHLETRNANGQPSFSGSQVWVPCVMAAIVFIAISIFIAVVKVMKK</sequence>
<dbReference type="SMART" id="SM00241">
    <property type="entry name" value="ZP"/>
    <property type="match status" value="1"/>
</dbReference>
<evidence type="ECO:0000259" key="5">
    <source>
        <dbReference type="PROSITE" id="PS50026"/>
    </source>
</evidence>
<feature type="disulfide bond" evidence="3">
    <location>
        <begin position="77"/>
        <end position="86"/>
    </location>
</feature>
<dbReference type="PANTHER" id="PTHR14002:SF53">
    <property type="entry name" value="UROMODULIN"/>
    <property type="match status" value="1"/>
</dbReference>
<keyword evidence="4" id="KW-0812">Transmembrane</keyword>
<evidence type="ECO:0000256" key="4">
    <source>
        <dbReference type="SAM" id="Phobius"/>
    </source>
</evidence>
<dbReference type="PROSITE" id="PS50026">
    <property type="entry name" value="EGF_3"/>
    <property type="match status" value="1"/>
</dbReference>
<keyword evidence="7" id="KW-1185">Reference proteome</keyword>
<keyword evidence="2 3" id="KW-1015">Disulfide bond</keyword>
<dbReference type="InterPro" id="IPR055355">
    <property type="entry name" value="ZP-C"/>
</dbReference>
<dbReference type="GeneID" id="113420317"/>
<evidence type="ECO:0000313" key="8">
    <source>
        <dbReference type="RefSeq" id="XP_026535953.1"/>
    </source>
</evidence>
<dbReference type="Pfam" id="PF00100">
    <property type="entry name" value="Zona_pellucida"/>
    <property type="match status" value="1"/>
</dbReference>
<evidence type="ECO:0000313" key="7">
    <source>
        <dbReference type="Proteomes" id="UP000504612"/>
    </source>
</evidence>
<keyword evidence="1" id="KW-0732">Signal</keyword>
<reference evidence="8" key="1">
    <citation type="submission" date="2025-08" db="UniProtKB">
        <authorList>
            <consortium name="RefSeq"/>
        </authorList>
    </citation>
    <scope>IDENTIFICATION</scope>
</reference>
<evidence type="ECO:0000256" key="2">
    <source>
        <dbReference type="ARBA" id="ARBA00023157"/>
    </source>
</evidence>
<dbReference type="InterPro" id="IPR001507">
    <property type="entry name" value="ZP_dom"/>
</dbReference>
<dbReference type="Gene3D" id="2.60.40.4100">
    <property type="entry name" value="Zona pellucida, ZP-C domain"/>
    <property type="match status" value="1"/>
</dbReference>
<dbReference type="Pfam" id="PF00008">
    <property type="entry name" value="EGF"/>
    <property type="match status" value="1"/>
</dbReference>
<accession>A0A6J1V5L7</accession>
<dbReference type="SUPFAM" id="SSF57196">
    <property type="entry name" value="EGF/Laminin"/>
    <property type="match status" value="1"/>
</dbReference>
<dbReference type="Pfam" id="PF23344">
    <property type="entry name" value="ZP-N"/>
    <property type="match status" value="1"/>
</dbReference>
<keyword evidence="3" id="KW-0245">EGF-like domain</keyword>
<dbReference type="SMART" id="SM00181">
    <property type="entry name" value="EGF"/>
    <property type="match status" value="1"/>
</dbReference>
<evidence type="ECO:0000256" key="1">
    <source>
        <dbReference type="ARBA" id="ARBA00022729"/>
    </source>
</evidence>
<comment type="caution">
    <text evidence="3">Lacks conserved residue(s) required for the propagation of feature annotation.</text>
</comment>
<dbReference type="PROSITE" id="PS51034">
    <property type="entry name" value="ZP_2"/>
    <property type="match status" value="1"/>
</dbReference>
<dbReference type="Gene3D" id="2.10.25.10">
    <property type="entry name" value="Laminin"/>
    <property type="match status" value="1"/>
</dbReference>
<gene>
    <name evidence="8" type="primary">LOC113420317</name>
</gene>
<dbReference type="PROSITE" id="PS01186">
    <property type="entry name" value="EGF_2"/>
    <property type="match status" value="1"/>
</dbReference>